<dbReference type="EnsemblMetazoa" id="XM_031924528">
    <property type="protein sequence ID" value="XP_031780388"/>
    <property type="gene ID" value="LOC100679034"/>
</dbReference>
<feature type="region of interest" description="Disordered" evidence="1">
    <location>
        <begin position="155"/>
        <end position="227"/>
    </location>
</feature>
<dbReference type="InParanoid" id="A0A7M7Q507"/>
<feature type="compositionally biased region" description="Low complexity" evidence="1">
    <location>
        <begin position="86"/>
        <end position="96"/>
    </location>
</feature>
<proteinExistence type="predicted"/>
<accession>A0A7M7Q507</accession>
<sequence>MSDPSAARFDGTMLKFLTHKLRTHSLNEDPNQEKADDDHDSGTESDDEFQNGGDIADELSTAMDSLEEAGAARDSAVPSDADLGASPPSTTTTPSSVFGFQHQMPSSSSGCSSTETPPIEQSYEFLLRLAQTDQHSSEEELEVINGPKVVEAAPTLASTSTAQTPLLVRPNAAPEKRKWSEANSSSAGCSSQSQHKQTDGDGIVGTTYSAPVSRTGREAGSGSSDEELCRSQGLCYSRSGSAISQPVQFRSSPPTDAHKPVRSLSPPPKLFHASAYSSSSACIASGSSSEYPPRFHHHRPRSRPRPHSQYHSYTNLDSHHHHHLHHHHQSHGHHSQQPLLPPPSQLLQQQQQDLADLDVIGACSPRKRHRPPHRLPRPCLDFEKMQQLKAQAVTTWRHTSEHGKELSVFCW</sequence>
<feature type="compositionally biased region" description="Basic residues" evidence="1">
    <location>
        <begin position="294"/>
        <end position="308"/>
    </location>
</feature>
<keyword evidence="3" id="KW-1185">Reference proteome</keyword>
<reference evidence="2" key="1">
    <citation type="submission" date="2021-01" db="UniProtKB">
        <authorList>
            <consortium name="EnsemblMetazoa"/>
        </authorList>
    </citation>
    <scope>IDENTIFICATION</scope>
</reference>
<feature type="compositionally biased region" description="Basic residues" evidence="1">
    <location>
        <begin position="319"/>
        <end position="334"/>
    </location>
</feature>
<dbReference type="Proteomes" id="UP000002358">
    <property type="component" value="Chromosome 2"/>
</dbReference>
<feature type="region of interest" description="Disordered" evidence="1">
    <location>
        <begin position="21"/>
        <end position="119"/>
    </location>
</feature>
<feature type="region of interest" description="Disordered" evidence="1">
    <location>
        <begin position="243"/>
        <end position="266"/>
    </location>
</feature>
<dbReference type="OrthoDB" id="6435011at2759"/>
<dbReference type="AlphaFoldDB" id="A0A7M7Q507"/>
<feature type="compositionally biased region" description="Polar residues" evidence="1">
    <location>
        <begin position="243"/>
        <end position="254"/>
    </location>
</feature>
<protein>
    <submittedName>
        <fullName evidence="2">Uncharacterized protein</fullName>
    </submittedName>
</protein>
<feature type="compositionally biased region" description="Basic and acidic residues" evidence="1">
    <location>
        <begin position="25"/>
        <end position="42"/>
    </location>
</feature>
<dbReference type="EnsemblMetazoa" id="XM_031924526">
    <property type="protein sequence ID" value="XP_031780386"/>
    <property type="gene ID" value="LOC100679034"/>
</dbReference>
<name>A0A7M7Q507_NASVI</name>
<gene>
    <name evidence="2" type="primary">100679034</name>
</gene>
<evidence type="ECO:0000313" key="3">
    <source>
        <dbReference type="Proteomes" id="UP000002358"/>
    </source>
</evidence>
<dbReference type="PANTHER" id="PTHR41142">
    <property type="entry name" value="SI:DKEY-16J16.4"/>
    <property type="match status" value="1"/>
</dbReference>
<feature type="compositionally biased region" description="Low complexity" evidence="1">
    <location>
        <begin position="181"/>
        <end position="194"/>
    </location>
</feature>
<organism evidence="2 3">
    <name type="scientific">Nasonia vitripennis</name>
    <name type="common">Parasitic wasp</name>
    <dbReference type="NCBI Taxonomy" id="7425"/>
    <lineage>
        <taxon>Eukaryota</taxon>
        <taxon>Metazoa</taxon>
        <taxon>Ecdysozoa</taxon>
        <taxon>Arthropoda</taxon>
        <taxon>Hexapoda</taxon>
        <taxon>Insecta</taxon>
        <taxon>Pterygota</taxon>
        <taxon>Neoptera</taxon>
        <taxon>Endopterygota</taxon>
        <taxon>Hymenoptera</taxon>
        <taxon>Apocrita</taxon>
        <taxon>Proctotrupomorpha</taxon>
        <taxon>Chalcidoidea</taxon>
        <taxon>Pteromalidae</taxon>
        <taxon>Pteromalinae</taxon>
        <taxon>Nasonia</taxon>
    </lineage>
</organism>
<evidence type="ECO:0000256" key="1">
    <source>
        <dbReference type="SAM" id="MobiDB-lite"/>
    </source>
</evidence>
<dbReference type="PANTHER" id="PTHR41142:SF1">
    <property type="entry name" value="SI:DKEY-16J16.4"/>
    <property type="match status" value="1"/>
</dbReference>
<feature type="region of interest" description="Disordered" evidence="1">
    <location>
        <begin position="287"/>
        <end position="343"/>
    </location>
</feature>
<evidence type="ECO:0000313" key="2">
    <source>
        <dbReference type="EnsemblMetazoa" id="XP_031780386"/>
    </source>
</evidence>